<dbReference type="EMBL" id="LWQU01000190">
    <property type="protein sequence ID" value="OAN44954.1"/>
    <property type="molecule type" value="Genomic_DNA"/>
</dbReference>
<accession>A0A178MAQ8</accession>
<gene>
    <name evidence="1" type="ORF">A6A05_17155</name>
</gene>
<dbReference type="AlphaFoldDB" id="A0A178MAQ8"/>
<dbReference type="Proteomes" id="UP000078543">
    <property type="component" value="Unassembled WGS sequence"/>
</dbReference>
<organism evidence="1 2">
    <name type="scientific">Magnetospirillum moscoviense</name>
    <dbReference type="NCBI Taxonomy" id="1437059"/>
    <lineage>
        <taxon>Bacteria</taxon>
        <taxon>Pseudomonadati</taxon>
        <taxon>Pseudomonadota</taxon>
        <taxon>Alphaproteobacteria</taxon>
        <taxon>Rhodospirillales</taxon>
        <taxon>Rhodospirillaceae</taxon>
        <taxon>Magnetospirillum</taxon>
    </lineage>
</organism>
<proteinExistence type="predicted"/>
<evidence type="ECO:0000313" key="2">
    <source>
        <dbReference type="Proteomes" id="UP000078543"/>
    </source>
</evidence>
<evidence type="ECO:0008006" key="3">
    <source>
        <dbReference type="Google" id="ProtNLM"/>
    </source>
</evidence>
<dbReference type="RefSeq" id="WP_068504319.1">
    <property type="nucleotide sequence ID" value="NZ_LWQU01000190.1"/>
</dbReference>
<sequence>MADSPRETALKALAALLAGIPGASIRRNEPLAARIPTGGLITLFDGSGGEPDMLLSPPAYIHNRRAEIEVVVQGATPDDRDGMLDGILAAIGARLVADPTLGGTVDLALPEPPEFITETIDGAAGLKGAKVIVVLEYTADSPLG</sequence>
<keyword evidence="2" id="KW-1185">Reference proteome</keyword>
<protein>
    <recommendedName>
        <fullName evidence="3">Acyl-CoA transferase</fullName>
    </recommendedName>
</protein>
<dbReference type="STRING" id="1437059.A6A05_17155"/>
<evidence type="ECO:0000313" key="1">
    <source>
        <dbReference type="EMBL" id="OAN44954.1"/>
    </source>
</evidence>
<dbReference type="OrthoDB" id="7205837at2"/>
<reference evidence="1 2" key="1">
    <citation type="submission" date="2016-04" db="EMBL/GenBank/DDBJ databases">
        <title>Draft genome sequence of freshwater magnetotactic bacteria Magnetospirillum marisnigri SP-1 and Magnetospirillum moscoviense BB-1.</title>
        <authorList>
            <person name="Koziaeva V."/>
            <person name="Dziuba M.V."/>
            <person name="Ivanov T.M."/>
            <person name="Kuznetsov B."/>
            <person name="Grouzdev D.S."/>
        </authorList>
    </citation>
    <scope>NUCLEOTIDE SEQUENCE [LARGE SCALE GENOMIC DNA]</scope>
    <source>
        <strain evidence="1 2">BB-1</strain>
    </source>
</reference>
<name>A0A178MAQ8_9PROT</name>
<comment type="caution">
    <text evidence="1">The sequence shown here is derived from an EMBL/GenBank/DDBJ whole genome shotgun (WGS) entry which is preliminary data.</text>
</comment>